<dbReference type="Gene3D" id="3.90.1720.10">
    <property type="entry name" value="endopeptidase domain like (from Nostoc punctiforme)"/>
    <property type="match status" value="1"/>
</dbReference>
<evidence type="ECO:0000256" key="4">
    <source>
        <dbReference type="ARBA" id="ARBA00022807"/>
    </source>
</evidence>
<dbReference type="PROSITE" id="PS51935">
    <property type="entry name" value="NLPC_P60"/>
    <property type="match status" value="1"/>
</dbReference>
<dbReference type="AlphaFoldDB" id="A0A7X5TZE0"/>
<reference evidence="7 8" key="1">
    <citation type="submission" date="2020-03" db="EMBL/GenBank/DDBJ databases">
        <title>Sequencing the genomes of 1000 actinobacteria strains.</title>
        <authorList>
            <person name="Klenk H.-P."/>
        </authorList>
    </citation>
    <scope>NUCLEOTIDE SEQUENCE [LARGE SCALE GENOMIC DNA]</scope>
    <source>
        <strain evidence="7 8">DSM 44556</strain>
    </source>
</reference>
<dbReference type="RefSeq" id="WP_167158636.1">
    <property type="nucleotide sequence ID" value="NZ_JAANOW010000001.1"/>
</dbReference>
<evidence type="ECO:0000313" key="7">
    <source>
        <dbReference type="EMBL" id="NIH95525.1"/>
    </source>
</evidence>
<evidence type="ECO:0000256" key="1">
    <source>
        <dbReference type="ARBA" id="ARBA00007074"/>
    </source>
</evidence>
<keyword evidence="8" id="KW-1185">Reference proteome</keyword>
<evidence type="ECO:0000313" key="8">
    <source>
        <dbReference type="Proteomes" id="UP000547444"/>
    </source>
</evidence>
<evidence type="ECO:0000256" key="5">
    <source>
        <dbReference type="SAM" id="MobiDB-lite"/>
    </source>
</evidence>
<dbReference type="EMBL" id="JAANOW010000001">
    <property type="protein sequence ID" value="NIH95525.1"/>
    <property type="molecule type" value="Genomic_DNA"/>
</dbReference>
<organism evidence="7 8">
    <name type="scientific">Mycolicibacterium fluoranthenivorans</name>
    <dbReference type="NCBI Taxonomy" id="258505"/>
    <lineage>
        <taxon>Bacteria</taxon>
        <taxon>Bacillati</taxon>
        <taxon>Actinomycetota</taxon>
        <taxon>Actinomycetes</taxon>
        <taxon>Mycobacteriales</taxon>
        <taxon>Mycobacteriaceae</taxon>
        <taxon>Mycolicibacterium</taxon>
    </lineage>
</organism>
<comment type="similarity">
    <text evidence="1">Belongs to the peptidase C40 family.</text>
</comment>
<dbReference type="GO" id="GO:0008234">
    <property type="term" value="F:cysteine-type peptidase activity"/>
    <property type="evidence" value="ECO:0007669"/>
    <property type="project" value="UniProtKB-KW"/>
</dbReference>
<feature type="domain" description="NlpC/P60" evidence="6">
    <location>
        <begin position="319"/>
        <end position="451"/>
    </location>
</feature>
<comment type="caution">
    <text evidence="7">The sequence shown here is derived from an EMBL/GenBank/DDBJ whole genome shotgun (WGS) entry which is preliminary data.</text>
</comment>
<dbReference type="Pfam" id="PF00877">
    <property type="entry name" value="NLPC_P60"/>
    <property type="match status" value="1"/>
</dbReference>
<protein>
    <submittedName>
        <fullName evidence="7">Cell wall-associated NlpC family hydrolase</fullName>
    </submittedName>
</protein>
<dbReference type="SUPFAM" id="SSF54001">
    <property type="entry name" value="Cysteine proteinases"/>
    <property type="match status" value="1"/>
</dbReference>
<dbReference type="PANTHER" id="PTHR47359:SF3">
    <property type="entry name" value="NLP_P60 DOMAIN-CONTAINING PROTEIN-RELATED"/>
    <property type="match status" value="1"/>
</dbReference>
<proteinExistence type="inferred from homology"/>
<gene>
    <name evidence="7" type="ORF">FHU31_002481</name>
</gene>
<feature type="region of interest" description="Disordered" evidence="5">
    <location>
        <begin position="243"/>
        <end position="266"/>
    </location>
</feature>
<accession>A0A7X5TZE0</accession>
<dbReference type="Proteomes" id="UP000547444">
    <property type="component" value="Unassembled WGS sequence"/>
</dbReference>
<evidence type="ECO:0000259" key="6">
    <source>
        <dbReference type="PROSITE" id="PS51935"/>
    </source>
</evidence>
<keyword evidence="4" id="KW-0788">Thiol protease</keyword>
<dbReference type="GO" id="GO:0006508">
    <property type="term" value="P:proteolysis"/>
    <property type="evidence" value="ECO:0007669"/>
    <property type="project" value="UniProtKB-KW"/>
</dbReference>
<dbReference type="PANTHER" id="PTHR47359">
    <property type="entry name" value="PEPTIDOGLYCAN DL-ENDOPEPTIDASE CWLO"/>
    <property type="match status" value="1"/>
</dbReference>
<name>A0A7X5TZE0_9MYCO</name>
<evidence type="ECO:0000256" key="2">
    <source>
        <dbReference type="ARBA" id="ARBA00022670"/>
    </source>
</evidence>
<dbReference type="InterPro" id="IPR038765">
    <property type="entry name" value="Papain-like_cys_pep_sf"/>
</dbReference>
<dbReference type="InterPro" id="IPR000064">
    <property type="entry name" value="NLP_P60_dom"/>
</dbReference>
<sequence length="451" mass="47749">MQRTERTAGSVPPAIVARRKVDEMKSAISLGLVVLVLLLSGRAHAAPTTIDVDALTTLVSAVAEAEQNVHRVQALAAQDRERVNAFIADAAQARVAADEAHRNELRASGALGDAEGRLDLLQKGFDRFAAASYVYGPIASAETIADPAELMATAALTESIVLSRKNAADDLSEARTRRVDDLQRARAAAEESERALVETEERRADAVRALANSQHAAADWQRTLNELVAQRNQLQERLDAVTGSHENMPQDPSPVPVPQSSSDPTEAVDRLLALAETSSHATAAMGRTFLARLSTSAQDIPALPARPTSSGPIPVSAGRRASEYVIARALTQRGVDYSWGGGTATGPSRGIGGGADTVGFDCSGLILYAFAGVGIELPHFSGRQYELGRKIPVAQMRRGDVVFYGEGGGQHVALYLGDNVMVEAPTPGGVVTVSPLRTSDMAPYAVRYIES</sequence>
<evidence type="ECO:0000256" key="3">
    <source>
        <dbReference type="ARBA" id="ARBA00022801"/>
    </source>
</evidence>
<dbReference type="InterPro" id="IPR051794">
    <property type="entry name" value="PG_Endopeptidase_C40"/>
</dbReference>
<keyword evidence="2" id="KW-0645">Protease</keyword>
<keyword evidence="3 7" id="KW-0378">Hydrolase</keyword>